<dbReference type="OrthoDB" id="414175at2759"/>
<keyword evidence="8" id="KW-0808">Transferase</keyword>
<feature type="transmembrane region" description="Helical" evidence="23">
    <location>
        <begin position="12"/>
        <end position="31"/>
    </location>
</feature>
<comment type="similarity">
    <text evidence="4">Belongs to the glycosyltransferase 31 family. Beta3-Gal-T subfamily.</text>
</comment>
<reference evidence="26" key="1">
    <citation type="submission" date="2017-01" db="EMBL/GenBank/DDBJ databases">
        <title>Comparative genomics of anhydrobiosis in the tardigrade Hypsibius dujardini.</title>
        <authorList>
            <person name="Yoshida Y."/>
            <person name="Koutsovoulos G."/>
            <person name="Laetsch D."/>
            <person name="Stevens L."/>
            <person name="Kumar S."/>
            <person name="Horikawa D."/>
            <person name="Ishino K."/>
            <person name="Komine S."/>
            <person name="Tomita M."/>
            <person name="Blaxter M."/>
            <person name="Arakawa K."/>
        </authorList>
    </citation>
    <scope>NUCLEOTIDE SEQUENCE [LARGE SCALE GENOMIC DNA]</scope>
    <source>
        <strain evidence="26">Z151</strain>
    </source>
</reference>
<evidence type="ECO:0000256" key="17">
    <source>
        <dbReference type="ARBA" id="ARBA00023211"/>
    </source>
</evidence>
<evidence type="ECO:0000256" key="5">
    <source>
        <dbReference type="ARBA" id="ARBA00011748"/>
    </source>
</evidence>
<comment type="function">
    <text evidence="22">Glycosyltransferase that generates the core 1 O-glycan Gal-beta1-3GalNAc-alpha1-Ser/Thr (T antigen), which is a precursor for many extended O-glycans in glycoproteins.</text>
</comment>
<dbReference type="Pfam" id="PF02434">
    <property type="entry name" value="Fringe"/>
    <property type="match status" value="1"/>
</dbReference>
<proteinExistence type="inferred from homology"/>
<evidence type="ECO:0000256" key="19">
    <source>
        <dbReference type="ARBA" id="ARBA00041226"/>
    </source>
</evidence>
<protein>
    <recommendedName>
        <fullName evidence="18">Glycoprotein-N-acetylgalactosamine 3-beta-galactosyltransferase 1</fullName>
        <ecNumber evidence="6">2.4.1.122</ecNumber>
    </recommendedName>
    <alternativeName>
        <fullName evidence="20">Core 1 O-glycan T-synthase</fullName>
    </alternativeName>
    <alternativeName>
        <fullName evidence="21">Core 1 UDP-galactose:N-acetylgalactosamine-alpha-R beta 1,3-galactosyltransferase 1</fullName>
    </alternativeName>
    <alternativeName>
        <fullName evidence="19">Core 1 beta1,3-galactosyltransferase 1</fullName>
    </alternativeName>
</protein>
<evidence type="ECO:0000256" key="14">
    <source>
        <dbReference type="ARBA" id="ARBA00023136"/>
    </source>
</evidence>
<dbReference type="GO" id="GO:0000166">
    <property type="term" value="F:nucleotide binding"/>
    <property type="evidence" value="ECO:0007669"/>
    <property type="project" value="UniProtKB-KW"/>
</dbReference>
<comment type="subcellular location">
    <subcellularLocation>
        <location evidence="2">Membrane</location>
        <topology evidence="2">Single-pass type II membrane protein</topology>
    </subcellularLocation>
</comment>
<keyword evidence="15" id="KW-1015">Disulfide bond</keyword>
<keyword evidence="14 23" id="KW-0472">Membrane</keyword>
<evidence type="ECO:0000256" key="3">
    <source>
        <dbReference type="ARBA" id="ARBA00004922"/>
    </source>
</evidence>
<dbReference type="FunFam" id="3.90.550.50:FF:000017">
    <property type="entry name" value="Glycoprotein-N-acetylgalactosamine 3-beta-galactosyltransferase 1"/>
    <property type="match status" value="1"/>
</dbReference>
<dbReference type="Proteomes" id="UP000192578">
    <property type="component" value="Unassembled WGS sequence"/>
</dbReference>
<evidence type="ECO:0000256" key="12">
    <source>
        <dbReference type="ARBA" id="ARBA00022968"/>
    </source>
</evidence>
<evidence type="ECO:0000256" key="18">
    <source>
        <dbReference type="ARBA" id="ARBA00040898"/>
    </source>
</evidence>
<dbReference type="InterPro" id="IPR003378">
    <property type="entry name" value="Fringe-like_glycosylTrfase"/>
</dbReference>
<keyword evidence="7" id="KW-0328">Glycosyltransferase</keyword>
<evidence type="ECO:0000259" key="24">
    <source>
        <dbReference type="Pfam" id="PF02434"/>
    </source>
</evidence>
<evidence type="ECO:0000256" key="8">
    <source>
        <dbReference type="ARBA" id="ARBA00022679"/>
    </source>
</evidence>
<name>A0A1W0X828_HYPEX</name>
<evidence type="ECO:0000256" key="16">
    <source>
        <dbReference type="ARBA" id="ARBA00023180"/>
    </source>
</evidence>
<keyword evidence="12" id="KW-0735">Signal-anchor</keyword>
<evidence type="ECO:0000256" key="21">
    <source>
        <dbReference type="ARBA" id="ARBA00043065"/>
    </source>
</evidence>
<keyword evidence="13 23" id="KW-1133">Transmembrane helix</keyword>
<dbReference type="EMBL" id="MTYJ01000011">
    <property type="protein sequence ID" value="OQV23564.1"/>
    <property type="molecule type" value="Genomic_DNA"/>
</dbReference>
<gene>
    <name evidence="25" type="ORF">BV898_02683</name>
</gene>
<evidence type="ECO:0000256" key="11">
    <source>
        <dbReference type="ARBA" id="ARBA00022741"/>
    </source>
</evidence>
<dbReference type="PANTHER" id="PTHR23033:SF14">
    <property type="entry name" value="GLYCOPROTEIN-N-ACETYLGALACTOSAMINE 3-BETA-GALACTOSYLTRANSFERASE 1-RELATED"/>
    <property type="match status" value="1"/>
</dbReference>
<dbReference type="GO" id="GO:0030145">
    <property type="term" value="F:manganese ion binding"/>
    <property type="evidence" value="ECO:0007669"/>
    <property type="project" value="UniProtKB-ARBA"/>
</dbReference>
<keyword evidence="10" id="KW-0479">Metal-binding</keyword>
<comment type="pathway">
    <text evidence="3">Protein modification; protein glycosylation.</text>
</comment>
<evidence type="ECO:0000256" key="13">
    <source>
        <dbReference type="ARBA" id="ARBA00022989"/>
    </source>
</evidence>
<comment type="cofactor">
    <cofactor evidence="1">
        <name>Mn(2+)</name>
        <dbReference type="ChEBI" id="CHEBI:29035"/>
    </cofactor>
</comment>
<evidence type="ECO:0000256" key="10">
    <source>
        <dbReference type="ARBA" id="ARBA00022723"/>
    </source>
</evidence>
<accession>A0A1W0X828</accession>
<dbReference type="PANTHER" id="PTHR23033">
    <property type="entry name" value="BETA1,3-GALACTOSYLTRANSFERASE"/>
    <property type="match status" value="1"/>
</dbReference>
<evidence type="ECO:0000256" key="7">
    <source>
        <dbReference type="ARBA" id="ARBA00022676"/>
    </source>
</evidence>
<evidence type="ECO:0000256" key="20">
    <source>
        <dbReference type="ARBA" id="ARBA00042009"/>
    </source>
</evidence>
<dbReference type="GO" id="GO:0016263">
    <property type="term" value="F:glycoprotein-N-acetylgalactosamine 3-beta-galactosyltransferase activity"/>
    <property type="evidence" value="ECO:0007669"/>
    <property type="project" value="UniProtKB-EC"/>
</dbReference>
<evidence type="ECO:0000256" key="2">
    <source>
        <dbReference type="ARBA" id="ARBA00004606"/>
    </source>
</evidence>
<organism evidence="25 26">
    <name type="scientific">Hypsibius exemplaris</name>
    <name type="common">Freshwater tardigrade</name>
    <dbReference type="NCBI Taxonomy" id="2072580"/>
    <lineage>
        <taxon>Eukaryota</taxon>
        <taxon>Metazoa</taxon>
        <taxon>Ecdysozoa</taxon>
        <taxon>Tardigrada</taxon>
        <taxon>Eutardigrada</taxon>
        <taxon>Parachela</taxon>
        <taxon>Hypsibioidea</taxon>
        <taxon>Hypsibiidae</taxon>
        <taxon>Hypsibius</taxon>
    </lineage>
</organism>
<keyword evidence="16" id="KW-0325">Glycoprotein</keyword>
<evidence type="ECO:0000256" key="1">
    <source>
        <dbReference type="ARBA" id="ARBA00001936"/>
    </source>
</evidence>
<evidence type="ECO:0000256" key="15">
    <source>
        <dbReference type="ARBA" id="ARBA00023157"/>
    </source>
</evidence>
<dbReference type="Gene3D" id="3.90.550.50">
    <property type="match status" value="1"/>
</dbReference>
<keyword evidence="26" id="KW-1185">Reference proteome</keyword>
<evidence type="ECO:0000256" key="6">
    <source>
        <dbReference type="ARBA" id="ARBA00012557"/>
    </source>
</evidence>
<dbReference type="UniPathway" id="UPA00378"/>
<sequence length="348" mass="39963">MTNRRLFIRQAWIPFLLGFFLNAFIFVHFLGVPSRLRDVLSTGKKFALDSNYADELKQVLSLGKKEQLHSLRERAATAESDDLFTKVRIFCWILTSPNNTAKAQAVKATWAKRCNKYVFVSSEDDPTLPAINSTVGEGRDRLWGKTKFGFRYAYHNSLQEYDWFVKADDDTYMILENLRHLLSAYSPSDPNYFGCELKPFVPNGYMAGGSGYVLSREALRRFVEDGLDGGRCREDHDGFEDVEAGKCLAEVGVLPVDSLDDLGRKRFFPSPPLAHIQGNRNDSEEWRDWWYKEYVKYPDGDLLDCCSDKAISFHYIGEMDMYMMEYLIYRLKPHGLGVVRPLAADTNL</sequence>
<comment type="caution">
    <text evidence="25">The sequence shown here is derived from an EMBL/GenBank/DDBJ whole genome shotgun (WGS) entry which is preliminary data.</text>
</comment>
<dbReference type="InterPro" id="IPR026050">
    <property type="entry name" value="C1GALT1/C1GALT1_chp1"/>
</dbReference>
<dbReference type="EC" id="2.4.1.122" evidence="6"/>
<evidence type="ECO:0000256" key="4">
    <source>
        <dbReference type="ARBA" id="ARBA00006462"/>
    </source>
</evidence>
<feature type="domain" description="Fringe-like glycosyltransferase" evidence="24">
    <location>
        <begin position="100"/>
        <end position="250"/>
    </location>
</feature>
<evidence type="ECO:0000256" key="9">
    <source>
        <dbReference type="ARBA" id="ARBA00022692"/>
    </source>
</evidence>
<evidence type="ECO:0000256" key="22">
    <source>
        <dbReference type="ARBA" id="ARBA00059245"/>
    </source>
</evidence>
<dbReference type="AlphaFoldDB" id="A0A1W0X828"/>
<keyword evidence="11" id="KW-0547">Nucleotide-binding</keyword>
<keyword evidence="17" id="KW-0464">Manganese</keyword>
<keyword evidence="9 23" id="KW-0812">Transmembrane</keyword>
<evidence type="ECO:0000256" key="23">
    <source>
        <dbReference type="SAM" id="Phobius"/>
    </source>
</evidence>
<evidence type="ECO:0000313" key="26">
    <source>
        <dbReference type="Proteomes" id="UP000192578"/>
    </source>
</evidence>
<evidence type="ECO:0000313" key="25">
    <source>
        <dbReference type="EMBL" id="OQV23564.1"/>
    </source>
</evidence>
<comment type="subunit">
    <text evidence="5">Homodimer; disulfide-linked.</text>
</comment>
<dbReference type="GO" id="GO:0016020">
    <property type="term" value="C:membrane"/>
    <property type="evidence" value="ECO:0007669"/>
    <property type="project" value="UniProtKB-SubCell"/>
</dbReference>